<sequence length="219" mass="24305">MDDQTKLPLLPAEVQDHQLLRSNPAPDSERSRLEILVEKLVCSLAEVDKKEKDSHTDANIELLGGVIEELHHIIKAYNGGNDNIDGTVTPVPDTPYSVHIHHFTNDPLSFSILLAPNQTRINQTDVAQNVSSLDPPCPPNNTLIAEDTRDAIFKNMSENGRNVASYVDNIWHGLNGIELVPWEPQNLSSDIPGPYSISPTMHTIQEENRISQPLSEEVV</sequence>
<dbReference type="Proteomes" id="UP000308600">
    <property type="component" value="Unassembled WGS sequence"/>
</dbReference>
<reference evidence="1 2" key="1">
    <citation type="journal article" date="2019" name="Nat. Ecol. Evol.">
        <title>Megaphylogeny resolves global patterns of mushroom evolution.</title>
        <authorList>
            <person name="Varga T."/>
            <person name="Krizsan K."/>
            <person name="Foldi C."/>
            <person name="Dima B."/>
            <person name="Sanchez-Garcia M."/>
            <person name="Sanchez-Ramirez S."/>
            <person name="Szollosi G.J."/>
            <person name="Szarkandi J.G."/>
            <person name="Papp V."/>
            <person name="Albert L."/>
            <person name="Andreopoulos W."/>
            <person name="Angelini C."/>
            <person name="Antonin V."/>
            <person name="Barry K.W."/>
            <person name="Bougher N.L."/>
            <person name="Buchanan P."/>
            <person name="Buyck B."/>
            <person name="Bense V."/>
            <person name="Catcheside P."/>
            <person name="Chovatia M."/>
            <person name="Cooper J."/>
            <person name="Damon W."/>
            <person name="Desjardin D."/>
            <person name="Finy P."/>
            <person name="Geml J."/>
            <person name="Haridas S."/>
            <person name="Hughes K."/>
            <person name="Justo A."/>
            <person name="Karasinski D."/>
            <person name="Kautmanova I."/>
            <person name="Kiss B."/>
            <person name="Kocsube S."/>
            <person name="Kotiranta H."/>
            <person name="LaButti K.M."/>
            <person name="Lechner B.E."/>
            <person name="Liimatainen K."/>
            <person name="Lipzen A."/>
            <person name="Lukacs Z."/>
            <person name="Mihaltcheva S."/>
            <person name="Morgado L.N."/>
            <person name="Niskanen T."/>
            <person name="Noordeloos M.E."/>
            <person name="Ohm R.A."/>
            <person name="Ortiz-Santana B."/>
            <person name="Ovrebo C."/>
            <person name="Racz N."/>
            <person name="Riley R."/>
            <person name="Savchenko A."/>
            <person name="Shiryaev A."/>
            <person name="Soop K."/>
            <person name="Spirin V."/>
            <person name="Szebenyi C."/>
            <person name="Tomsovsky M."/>
            <person name="Tulloss R.E."/>
            <person name="Uehling J."/>
            <person name="Grigoriev I.V."/>
            <person name="Vagvolgyi C."/>
            <person name="Papp T."/>
            <person name="Martin F.M."/>
            <person name="Miettinen O."/>
            <person name="Hibbett D.S."/>
            <person name="Nagy L.G."/>
        </authorList>
    </citation>
    <scope>NUCLEOTIDE SEQUENCE [LARGE SCALE GENOMIC DNA]</scope>
    <source>
        <strain evidence="1 2">NL-1719</strain>
    </source>
</reference>
<evidence type="ECO:0000313" key="2">
    <source>
        <dbReference type="Proteomes" id="UP000308600"/>
    </source>
</evidence>
<dbReference type="EMBL" id="ML208463">
    <property type="protein sequence ID" value="TFK64748.1"/>
    <property type="molecule type" value="Genomic_DNA"/>
</dbReference>
<accession>A0ACD3AFS9</accession>
<gene>
    <name evidence="1" type="ORF">BDN72DRAFT_901320</name>
</gene>
<proteinExistence type="predicted"/>
<protein>
    <submittedName>
        <fullName evidence="1">Uncharacterized protein</fullName>
    </submittedName>
</protein>
<organism evidence="1 2">
    <name type="scientific">Pluteus cervinus</name>
    <dbReference type="NCBI Taxonomy" id="181527"/>
    <lineage>
        <taxon>Eukaryota</taxon>
        <taxon>Fungi</taxon>
        <taxon>Dikarya</taxon>
        <taxon>Basidiomycota</taxon>
        <taxon>Agaricomycotina</taxon>
        <taxon>Agaricomycetes</taxon>
        <taxon>Agaricomycetidae</taxon>
        <taxon>Agaricales</taxon>
        <taxon>Pluteineae</taxon>
        <taxon>Pluteaceae</taxon>
        <taxon>Pluteus</taxon>
    </lineage>
</organism>
<evidence type="ECO:0000313" key="1">
    <source>
        <dbReference type="EMBL" id="TFK64748.1"/>
    </source>
</evidence>
<name>A0ACD3AFS9_9AGAR</name>
<keyword evidence="2" id="KW-1185">Reference proteome</keyword>